<keyword evidence="4 12" id="KW-0808">Transferase</keyword>
<evidence type="ECO:0000313" key="16">
    <source>
        <dbReference type="Proteomes" id="UP000741863"/>
    </source>
</evidence>
<comment type="caution">
    <text evidence="12">Lacks conserved residue(s) required for the propagation of feature annotation.</text>
</comment>
<evidence type="ECO:0000256" key="9">
    <source>
        <dbReference type="ARBA" id="ARBA00022842"/>
    </source>
</evidence>
<evidence type="ECO:0000256" key="2">
    <source>
        <dbReference type="ARBA" id="ARBA00012035"/>
    </source>
</evidence>
<name>A0ABS2P6Z4_9BACL</name>
<comment type="activity regulation">
    <text evidence="12">Activated by a monovalent cation that binds near, but not in, the active site. The most likely occupant of the site in vivo is potassium. Ion binding induces a conformational change that may alter substrate affinity.</text>
</comment>
<evidence type="ECO:0000256" key="7">
    <source>
        <dbReference type="ARBA" id="ARBA00022777"/>
    </source>
</evidence>
<dbReference type="PRINTS" id="PR00990">
    <property type="entry name" value="RIBOKINASE"/>
</dbReference>
<feature type="binding site" evidence="12">
    <location>
        <position position="233"/>
    </location>
    <ligand>
        <name>K(+)</name>
        <dbReference type="ChEBI" id="CHEBI:29103"/>
    </ligand>
</feature>
<evidence type="ECO:0000259" key="14">
    <source>
        <dbReference type="Pfam" id="PF00294"/>
    </source>
</evidence>
<gene>
    <name evidence="12" type="primary">rbsK</name>
    <name evidence="15" type="ORF">JOD17_000266</name>
</gene>
<accession>A0ABS2P6Z4</accession>
<comment type="caution">
    <text evidence="15">The sequence shown here is derived from an EMBL/GenBank/DDBJ whole genome shotgun (WGS) entry which is preliminary data.</text>
</comment>
<dbReference type="EC" id="2.7.1.15" evidence="2 12"/>
<evidence type="ECO:0000256" key="4">
    <source>
        <dbReference type="ARBA" id="ARBA00022679"/>
    </source>
</evidence>
<feature type="domain" description="Carbohydrate kinase PfkB" evidence="14">
    <location>
        <begin position="2"/>
        <end position="282"/>
    </location>
</feature>
<dbReference type="InterPro" id="IPR011877">
    <property type="entry name" value="Ribokinase"/>
</dbReference>
<dbReference type="Pfam" id="PF00294">
    <property type="entry name" value="PfkB"/>
    <property type="match status" value="1"/>
</dbReference>
<keyword evidence="10 12" id="KW-0630">Potassium</keyword>
<evidence type="ECO:0000256" key="12">
    <source>
        <dbReference type="HAMAP-Rule" id="MF_01987"/>
    </source>
</evidence>
<evidence type="ECO:0000256" key="3">
    <source>
        <dbReference type="ARBA" id="ARBA00016943"/>
    </source>
</evidence>
<dbReference type="GO" id="GO:0004747">
    <property type="term" value="F:ribokinase activity"/>
    <property type="evidence" value="ECO:0007669"/>
    <property type="project" value="UniProtKB-EC"/>
</dbReference>
<dbReference type="RefSeq" id="WP_204695359.1">
    <property type="nucleotide sequence ID" value="NZ_JAFBEC010000001.1"/>
</dbReference>
<sequence length="291" mass="31119">MITVVGSLNMDLVVHTKNVPAIGETILGDDFFTFPGGKGANQAVAAARLAGNVTMVGKVGDDLYGNTLIQTLKDEGIHSSYVHVTDQAKSGVAMITVTNQDNSIIVAPGANYAWNREEAESFRDVIKQSTIVVFQLETPLPFIEEMISIAHYENVDIILNPAPAVQLSSRILEQATYITPNETECDILFGVSPEEAVRNYPNKVIVTLGKNGAMYCNGHSVVRIAGFDTEAVDSTGAGDTFNGALAVALTDQLPLNEALEFANAAASLSVEKHGAQQGMPTREEVHKRLSS</sequence>
<feature type="binding site" evidence="12">
    <location>
        <position position="274"/>
    </location>
    <ligand>
        <name>K(+)</name>
        <dbReference type="ChEBI" id="CHEBI:29103"/>
    </ligand>
</feature>
<feature type="binding site" evidence="12">
    <location>
        <position position="272"/>
    </location>
    <ligand>
        <name>K(+)</name>
        <dbReference type="ChEBI" id="CHEBI:29103"/>
    </ligand>
</feature>
<evidence type="ECO:0000256" key="5">
    <source>
        <dbReference type="ARBA" id="ARBA00022723"/>
    </source>
</evidence>
<evidence type="ECO:0000256" key="1">
    <source>
        <dbReference type="ARBA" id="ARBA00005380"/>
    </source>
</evidence>
<keyword evidence="12" id="KW-0963">Cytoplasm</keyword>
<comment type="similarity">
    <text evidence="1">Belongs to the carbohydrate kinase pfkB family.</text>
</comment>
<evidence type="ECO:0000313" key="15">
    <source>
        <dbReference type="EMBL" id="MBM7631175.1"/>
    </source>
</evidence>
<evidence type="ECO:0000256" key="6">
    <source>
        <dbReference type="ARBA" id="ARBA00022741"/>
    </source>
</evidence>
<dbReference type="PROSITE" id="PS00584">
    <property type="entry name" value="PFKB_KINASES_2"/>
    <property type="match status" value="1"/>
</dbReference>
<evidence type="ECO:0000256" key="11">
    <source>
        <dbReference type="ARBA" id="ARBA00023277"/>
    </source>
</evidence>
<dbReference type="InterPro" id="IPR011611">
    <property type="entry name" value="PfkB_dom"/>
</dbReference>
<dbReference type="InterPro" id="IPR002173">
    <property type="entry name" value="Carboh/pur_kinase_PfkB_CS"/>
</dbReference>
<keyword evidence="5 12" id="KW-0479">Metal-binding</keyword>
<keyword evidence="16" id="KW-1185">Reference proteome</keyword>
<feature type="binding site" evidence="12">
    <location>
        <position position="137"/>
    </location>
    <ligand>
        <name>substrate</name>
    </ligand>
</feature>
<feature type="binding site" evidence="12">
    <location>
        <position position="235"/>
    </location>
    <ligand>
        <name>K(+)</name>
        <dbReference type="ChEBI" id="CHEBI:29103"/>
    </ligand>
</feature>
<evidence type="ECO:0000256" key="10">
    <source>
        <dbReference type="ARBA" id="ARBA00022958"/>
    </source>
</evidence>
<evidence type="ECO:0000256" key="13">
    <source>
        <dbReference type="SAM" id="MobiDB-lite"/>
    </source>
</evidence>
<feature type="binding site" evidence="12">
    <location>
        <position position="181"/>
    </location>
    <ligand>
        <name>ATP</name>
        <dbReference type="ChEBI" id="CHEBI:30616"/>
    </ligand>
</feature>
<dbReference type="HAMAP" id="MF_01987">
    <property type="entry name" value="Ribokinase"/>
    <property type="match status" value="1"/>
</dbReference>
<comment type="subcellular location">
    <subcellularLocation>
        <location evidence="12">Cytoplasm</location>
    </subcellularLocation>
</comment>
<feature type="binding site" evidence="12">
    <location>
        <begin position="9"/>
        <end position="11"/>
    </location>
    <ligand>
        <name>substrate</name>
    </ligand>
</feature>
<comment type="catalytic activity">
    <reaction evidence="12">
        <text>D-ribose + ATP = D-ribose 5-phosphate + ADP + H(+)</text>
        <dbReference type="Rhea" id="RHEA:13697"/>
        <dbReference type="ChEBI" id="CHEBI:15378"/>
        <dbReference type="ChEBI" id="CHEBI:30616"/>
        <dbReference type="ChEBI" id="CHEBI:47013"/>
        <dbReference type="ChEBI" id="CHEBI:78346"/>
        <dbReference type="ChEBI" id="CHEBI:456216"/>
        <dbReference type="EC" id="2.7.1.15"/>
    </reaction>
</comment>
<feature type="binding site" evidence="12">
    <location>
        <position position="263"/>
    </location>
    <ligand>
        <name>ATP</name>
        <dbReference type="ChEBI" id="CHEBI:30616"/>
    </ligand>
</feature>
<dbReference type="PANTHER" id="PTHR10584:SF166">
    <property type="entry name" value="RIBOKINASE"/>
    <property type="match status" value="1"/>
</dbReference>
<dbReference type="Gene3D" id="3.40.1190.20">
    <property type="match status" value="1"/>
</dbReference>
<comment type="similarity">
    <text evidence="12">Belongs to the carbohydrate kinase PfkB family. Ribokinase subfamily.</text>
</comment>
<feature type="binding site" evidence="12">
    <location>
        <position position="269"/>
    </location>
    <ligand>
        <name>K(+)</name>
        <dbReference type="ChEBI" id="CHEBI:29103"/>
    </ligand>
</feature>
<dbReference type="InterPro" id="IPR002139">
    <property type="entry name" value="Ribo/fructo_kinase"/>
</dbReference>
<comment type="cofactor">
    <cofactor evidence="12">
        <name>Mg(2+)</name>
        <dbReference type="ChEBI" id="CHEBI:18420"/>
    </cofactor>
    <text evidence="12">Requires a divalent cation, most likely magnesium in vivo, as an electrophilic catalyst to aid phosphoryl group transfer. It is the chelate of the metal and the nucleotide that is the actual substrate.</text>
</comment>
<reference evidence="15 16" key="1">
    <citation type="submission" date="2021-01" db="EMBL/GenBank/DDBJ databases">
        <title>Genomic Encyclopedia of Type Strains, Phase IV (KMG-IV): sequencing the most valuable type-strain genomes for metagenomic binning, comparative biology and taxonomic classification.</title>
        <authorList>
            <person name="Goeker M."/>
        </authorList>
    </citation>
    <scope>NUCLEOTIDE SEQUENCE [LARGE SCALE GENOMIC DNA]</scope>
    <source>
        <strain evidence="15 16">DSM 25540</strain>
    </source>
</reference>
<comment type="pathway">
    <text evidence="12">Carbohydrate metabolism; D-ribose degradation; D-ribose 5-phosphate from beta-D-ribopyranose: step 2/2.</text>
</comment>
<keyword evidence="8 12" id="KW-0067">ATP-binding</keyword>
<keyword evidence="9 12" id="KW-0460">Magnesium</keyword>
<dbReference type="Proteomes" id="UP000741863">
    <property type="component" value="Unassembled WGS sequence"/>
</dbReference>
<dbReference type="InterPro" id="IPR029056">
    <property type="entry name" value="Ribokinase-like"/>
</dbReference>
<feature type="binding site" evidence="12">
    <location>
        <begin position="37"/>
        <end position="41"/>
    </location>
    <ligand>
        <name>substrate</name>
    </ligand>
</feature>
<proteinExistence type="inferred from homology"/>
<feature type="compositionally biased region" description="Basic and acidic residues" evidence="13">
    <location>
        <begin position="281"/>
        <end position="291"/>
    </location>
</feature>
<protein>
    <recommendedName>
        <fullName evidence="3 12">Ribokinase</fullName>
        <shortName evidence="12">RK</shortName>
        <ecNumber evidence="2 12">2.7.1.15</ecNumber>
    </recommendedName>
</protein>
<dbReference type="CDD" id="cd01174">
    <property type="entry name" value="ribokinase"/>
    <property type="match status" value="1"/>
</dbReference>
<comment type="function">
    <text evidence="12">Catalyzes the phosphorylation of ribose at O-5 in a reaction requiring ATP and magnesium. The resulting D-ribose-5-phosphate can then be used either for sythesis of nucleotides, histidine, and tryptophan, or as a component of the pentose phosphate pathway.</text>
</comment>
<dbReference type="NCBIfam" id="TIGR02152">
    <property type="entry name" value="D_ribokin_bact"/>
    <property type="match status" value="1"/>
</dbReference>
<evidence type="ECO:0000256" key="8">
    <source>
        <dbReference type="ARBA" id="ARBA00022840"/>
    </source>
</evidence>
<keyword evidence="11 12" id="KW-0119">Carbohydrate metabolism</keyword>
<keyword evidence="6 12" id="KW-0547">Nucleotide-binding</keyword>
<feature type="active site" description="Proton acceptor" evidence="12">
    <location>
        <position position="239"/>
    </location>
</feature>
<keyword evidence="7 12" id="KW-0418">Kinase</keyword>
<feature type="binding site" evidence="12">
    <location>
        <begin position="238"/>
        <end position="239"/>
    </location>
    <ligand>
        <name>ATP</name>
        <dbReference type="ChEBI" id="CHEBI:30616"/>
    </ligand>
</feature>
<feature type="region of interest" description="Disordered" evidence="13">
    <location>
        <begin position="272"/>
        <end position="291"/>
    </location>
</feature>
<dbReference type="EMBL" id="JAFBEC010000001">
    <property type="protein sequence ID" value="MBM7631175.1"/>
    <property type="molecule type" value="Genomic_DNA"/>
</dbReference>
<dbReference type="PANTHER" id="PTHR10584">
    <property type="entry name" value="SUGAR KINASE"/>
    <property type="match status" value="1"/>
</dbReference>
<dbReference type="SUPFAM" id="SSF53613">
    <property type="entry name" value="Ribokinase-like"/>
    <property type="match status" value="1"/>
</dbReference>
<feature type="binding site" evidence="12">
    <location>
        <begin position="207"/>
        <end position="212"/>
    </location>
    <ligand>
        <name>ATP</name>
        <dbReference type="ChEBI" id="CHEBI:30616"/>
    </ligand>
</feature>
<organism evidence="15 16">
    <name type="scientific">Geomicrobium sediminis</name>
    <dbReference type="NCBI Taxonomy" id="1347788"/>
    <lineage>
        <taxon>Bacteria</taxon>
        <taxon>Bacillati</taxon>
        <taxon>Bacillota</taxon>
        <taxon>Bacilli</taxon>
        <taxon>Bacillales</taxon>
        <taxon>Geomicrobium</taxon>
    </lineage>
</organism>
<feature type="binding site" evidence="12">
    <location>
        <position position="239"/>
    </location>
    <ligand>
        <name>substrate</name>
    </ligand>
</feature>
<comment type="subunit">
    <text evidence="12">Homodimer.</text>
</comment>